<dbReference type="Proteomes" id="UP001153269">
    <property type="component" value="Unassembled WGS sequence"/>
</dbReference>
<name>A0A9N7Y9G2_PLEPL</name>
<evidence type="ECO:0000256" key="2">
    <source>
        <dbReference type="SAM" id="SignalP"/>
    </source>
</evidence>
<feature type="region of interest" description="Disordered" evidence="1">
    <location>
        <begin position="60"/>
        <end position="105"/>
    </location>
</feature>
<gene>
    <name evidence="3" type="ORF">PLEPLA_LOCUS5420</name>
</gene>
<sequence length="124" mass="13058">MAAVTLAAALAALCCVELRIQQRPLSEGSSIPLPAGVGGGGDLCSLPLLRHYRVSSSDPHLSFHTHCHNPPDPSQPQHAAKLSHSSLAFSNMHDPRRRPPAPSPCLLPALTVQRTVLPLGAALK</sequence>
<evidence type="ECO:0000256" key="1">
    <source>
        <dbReference type="SAM" id="MobiDB-lite"/>
    </source>
</evidence>
<feature type="chain" id="PRO_5040160933" description="Secreted protein" evidence="2">
    <location>
        <begin position="23"/>
        <end position="124"/>
    </location>
</feature>
<comment type="caution">
    <text evidence="3">The sequence shown here is derived from an EMBL/GenBank/DDBJ whole genome shotgun (WGS) entry which is preliminary data.</text>
</comment>
<evidence type="ECO:0000313" key="3">
    <source>
        <dbReference type="EMBL" id="CAB1417601.1"/>
    </source>
</evidence>
<feature type="signal peptide" evidence="2">
    <location>
        <begin position="1"/>
        <end position="22"/>
    </location>
</feature>
<keyword evidence="4" id="KW-1185">Reference proteome</keyword>
<dbReference type="AlphaFoldDB" id="A0A9N7Y9G2"/>
<accession>A0A9N7Y9G2</accession>
<keyword evidence="2" id="KW-0732">Signal</keyword>
<dbReference type="EMBL" id="CADEAL010000271">
    <property type="protein sequence ID" value="CAB1417601.1"/>
    <property type="molecule type" value="Genomic_DNA"/>
</dbReference>
<evidence type="ECO:0008006" key="5">
    <source>
        <dbReference type="Google" id="ProtNLM"/>
    </source>
</evidence>
<protein>
    <recommendedName>
        <fullName evidence="5">Secreted protein</fullName>
    </recommendedName>
</protein>
<reference evidence="3" key="1">
    <citation type="submission" date="2020-03" db="EMBL/GenBank/DDBJ databases">
        <authorList>
            <person name="Weist P."/>
        </authorList>
    </citation>
    <scope>NUCLEOTIDE SEQUENCE</scope>
</reference>
<organism evidence="3 4">
    <name type="scientific">Pleuronectes platessa</name>
    <name type="common">European plaice</name>
    <dbReference type="NCBI Taxonomy" id="8262"/>
    <lineage>
        <taxon>Eukaryota</taxon>
        <taxon>Metazoa</taxon>
        <taxon>Chordata</taxon>
        <taxon>Craniata</taxon>
        <taxon>Vertebrata</taxon>
        <taxon>Euteleostomi</taxon>
        <taxon>Actinopterygii</taxon>
        <taxon>Neopterygii</taxon>
        <taxon>Teleostei</taxon>
        <taxon>Neoteleostei</taxon>
        <taxon>Acanthomorphata</taxon>
        <taxon>Carangaria</taxon>
        <taxon>Pleuronectiformes</taxon>
        <taxon>Pleuronectoidei</taxon>
        <taxon>Pleuronectidae</taxon>
        <taxon>Pleuronectes</taxon>
    </lineage>
</organism>
<evidence type="ECO:0000313" key="4">
    <source>
        <dbReference type="Proteomes" id="UP001153269"/>
    </source>
</evidence>
<proteinExistence type="predicted"/>